<organism evidence="1 2">
    <name type="scientific">Ambispora leptoticha</name>
    <dbReference type="NCBI Taxonomy" id="144679"/>
    <lineage>
        <taxon>Eukaryota</taxon>
        <taxon>Fungi</taxon>
        <taxon>Fungi incertae sedis</taxon>
        <taxon>Mucoromycota</taxon>
        <taxon>Glomeromycotina</taxon>
        <taxon>Glomeromycetes</taxon>
        <taxon>Archaeosporales</taxon>
        <taxon>Ambisporaceae</taxon>
        <taxon>Ambispora</taxon>
    </lineage>
</organism>
<name>A0A9N9JBZ4_9GLOM</name>
<sequence>PGQVISLKKEKVKENKLIKNNLEQNIKIPPYLAFDKEKLTITYLRYPTAEELSKDINVPLVVE</sequence>
<accession>A0A9N9JBZ4</accession>
<dbReference type="SUPFAM" id="SSF55174">
    <property type="entry name" value="Alpha-L RNA-binding motif"/>
    <property type="match status" value="1"/>
</dbReference>
<dbReference type="OrthoDB" id="2370435at2759"/>
<dbReference type="Gene3D" id="3.10.290.10">
    <property type="entry name" value="RNA-binding S4 domain"/>
    <property type="match status" value="1"/>
</dbReference>
<feature type="non-terminal residue" evidence="1">
    <location>
        <position position="1"/>
    </location>
</feature>
<reference evidence="1" key="1">
    <citation type="submission" date="2021-06" db="EMBL/GenBank/DDBJ databases">
        <authorList>
            <person name="Kallberg Y."/>
            <person name="Tangrot J."/>
            <person name="Rosling A."/>
        </authorList>
    </citation>
    <scope>NUCLEOTIDE SEQUENCE</scope>
    <source>
        <strain evidence="1">FL130A</strain>
    </source>
</reference>
<protein>
    <submittedName>
        <fullName evidence="1">2354_t:CDS:1</fullName>
    </submittedName>
</protein>
<gene>
    <name evidence="1" type="ORF">ALEPTO_LOCUS14319</name>
</gene>
<dbReference type="EMBL" id="CAJVPS010054708">
    <property type="protein sequence ID" value="CAG8774457.1"/>
    <property type="molecule type" value="Genomic_DNA"/>
</dbReference>
<dbReference type="InterPro" id="IPR036986">
    <property type="entry name" value="S4_RNA-bd_sf"/>
</dbReference>
<dbReference type="Gene3D" id="1.10.1050.10">
    <property type="entry name" value="Ribosomal Protein S4 Delta 41, Chain A, domain 1"/>
    <property type="match status" value="1"/>
</dbReference>
<evidence type="ECO:0000313" key="1">
    <source>
        <dbReference type="EMBL" id="CAG8774457.1"/>
    </source>
</evidence>
<dbReference type="GO" id="GO:0003723">
    <property type="term" value="F:RNA binding"/>
    <property type="evidence" value="ECO:0007669"/>
    <property type="project" value="InterPro"/>
</dbReference>
<dbReference type="Proteomes" id="UP000789508">
    <property type="component" value="Unassembled WGS sequence"/>
</dbReference>
<proteinExistence type="predicted"/>
<evidence type="ECO:0000313" key="2">
    <source>
        <dbReference type="Proteomes" id="UP000789508"/>
    </source>
</evidence>
<keyword evidence="2" id="KW-1185">Reference proteome</keyword>
<comment type="caution">
    <text evidence="1">The sequence shown here is derived from an EMBL/GenBank/DDBJ whole genome shotgun (WGS) entry which is preliminary data.</text>
</comment>
<dbReference type="AlphaFoldDB" id="A0A9N9JBZ4"/>